<dbReference type="AlphaFoldDB" id="A0A0J6BUU0"/>
<protein>
    <submittedName>
        <fullName evidence="2">Uncharacterized protein</fullName>
    </submittedName>
</protein>
<accession>A0A0M7EP83</accession>
<proteinExistence type="predicted"/>
<keyword evidence="4" id="KW-1185">Reference proteome</keyword>
<dbReference type="KEGG" id="bpdz:BBN53_16695"/>
<reference evidence="1 4" key="2">
    <citation type="submission" date="2016-07" db="EMBL/GenBank/DDBJ databases">
        <title>Complete genome sequences of Bordetella pseudohinzii.</title>
        <authorList>
            <person name="Spilker T."/>
            <person name="Darrah R."/>
            <person name="LiPuma J.J."/>
        </authorList>
    </citation>
    <scope>NUCLEOTIDE SEQUENCE [LARGE SCALE GENOMIC DNA]</scope>
    <source>
        <strain evidence="1 4">HI4681</strain>
    </source>
</reference>
<dbReference type="EMBL" id="CP016440">
    <property type="protein sequence ID" value="ANY17370.1"/>
    <property type="molecule type" value="Genomic_DNA"/>
</dbReference>
<name>A0A0J6BUU0_9BORD</name>
<evidence type="ECO:0000313" key="4">
    <source>
        <dbReference type="Proteomes" id="UP000092950"/>
    </source>
</evidence>
<organism evidence="2 3">
    <name type="scientific">Bordetella pseudohinzii</name>
    <dbReference type="NCBI Taxonomy" id="1331258"/>
    <lineage>
        <taxon>Bacteria</taxon>
        <taxon>Pseudomonadati</taxon>
        <taxon>Pseudomonadota</taxon>
        <taxon>Betaproteobacteria</taxon>
        <taxon>Burkholderiales</taxon>
        <taxon>Alcaligenaceae</taxon>
        <taxon>Bordetella</taxon>
    </lineage>
</organism>
<accession>A0A0J6BUU0</accession>
<reference evidence="2 3" key="1">
    <citation type="submission" date="2015-09" db="EMBL/GenBank/DDBJ databases">
        <authorList>
            <person name="Jackson K.R."/>
            <person name="Lunt B.L."/>
            <person name="Fisher J.N.B."/>
            <person name="Gardner A.V."/>
            <person name="Bailey M.E."/>
            <person name="Deus L.M."/>
            <person name="Earl A.S."/>
            <person name="Gibby P.D."/>
            <person name="Hartmann K.A."/>
            <person name="Liu J.E."/>
            <person name="Manci A.M."/>
            <person name="Nielsen D.A."/>
            <person name="Solomon M.B."/>
            <person name="Breakwell D.P."/>
            <person name="Burnett S.H."/>
            <person name="Grose J.H."/>
        </authorList>
    </citation>
    <scope>NUCLEOTIDE SEQUENCE [LARGE SCALE GENOMIC DNA]</scope>
    <source>
        <strain evidence="2 3">2789STDY5608636</strain>
    </source>
</reference>
<dbReference type="RefSeq" id="WP_043213483.1">
    <property type="nucleotide sequence ID" value="NZ_CAJGUP010000202.1"/>
</dbReference>
<gene>
    <name evidence="1" type="ORF">BBN53_16695</name>
    <name evidence="2" type="ORF">ERS370011_01796</name>
</gene>
<dbReference type="Proteomes" id="UP000092950">
    <property type="component" value="Chromosome"/>
</dbReference>
<dbReference type="EMBL" id="CYTV01000004">
    <property type="protein sequence ID" value="CUI69856.1"/>
    <property type="molecule type" value="Genomic_DNA"/>
</dbReference>
<evidence type="ECO:0000313" key="3">
    <source>
        <dbReference type="Proteomes" id="UP000053096"/>
    </source>
</evidence>
<dbReference type="Proteomes" id="UP000053096">
    <property type="component" value="Unassembled WGS sequence"/>
</dbReference>
<evidence type="ECO:0000313" key="1">
    <source>
        <dbReference type="EMBL" id="ANY17370.1"/>
    </source>
</evidence>
<evidence type="ECO:0000313" key="2">
    <source>
        <dbReference type="EMBL" id="CUI69856.1"/>
    </source>
</evidence>
<dbReference type="OrthoDB" id="8637600at2"/>
<sequence>MLTDTVTRALSFLFGRSLTQDHIRGQFRYAYASEDGRYVAIFTHDATTYVVDVNGERYHLEPGVQPCGFSGHVLEVEIARGIAANDLFDLDMDAEEIAWRGCPASRASGRVA</sequence>